<comment type="caution">
    <text evidence="2">The sequence shown here is derived from an EMBL/GenBank/DDBJ whole genome shotgun (WGS) entry which is preliminary data.</text>
</comment>
<evidence type="ECO:0000313" key="3">
    <source>
        <dbReference type="Proteomes" id="UP000809789"/>
    </source>
</evidence>
<dbReference type="OrthoDB" id="10394765at2759"/>
<dbReference type="EMBL" id="JAESVG020000002">
    <property type="protein sequence ID" value="KAG8630563.1"/>
    <property type="molecule type" value="Genomic_DNA"/>
</dbReference>
<evidence type="ECO:0000256" key="1">
    <source>
        <dbReference type="SAM" id="SignalP"/>
    </source>
</evidence>
<gene>
    <name evidence="2" type="ORF">KVT40_002182</name>
</gene>
<name>A0A8K0LE62_9PEZI</name>
<accession>A0A8K0LE62</accession>
<proteinExistence type="predicted"/>
<dbReference type="AlphaFoldDB" id="A0A8K0LE62"/>
<dbReference type="Proteomes" id="UP000809789">
    <property type="component" value="Unassembled WGS sequence"/>
</dbReference>
<feature type="chain" id="PRO_5035431858" evidence="1">
    <location>
        <begin position="16"/>
        <end position="113"/>
    </location>
</feature>
<keyword evidence="3" id="KW-1185">Reference proteome</keyword>
<sequence length="113" mass="12113">MRLESLLFLVGLALAAPGPIAEPNAAPAPIPAPVGFTDYSEVFSLEKRQTCGSTLSCLSPCSPPLSHDYYCNRECCRKRPSGNCDPGGISCGRSYCDSNQYGFFCRCVCGYGK</sequence>
<feature type="signal peptide" evidence="1">
    <location>
        <begin position="1"/>
        <end position="15"/>
    </location>
</feature>
<keyword evidence="1" id="KW-0732">Signal</keyword>
<protein>
    <submittedName>
        <fullName evidence="2">Uncharacterized protein</fullName>
    </submittedName>
</protein>
<evidence type="ECO:0000313" key="2">
    <source>
        <dbReference type="EMBL" id="KAG8630563.1"/>
    </source>
</evidence>
<reference evidence="2" key="1">
    <citation type="submission" date="2021-07" db="EMBL/GenBank/DDBJ databases">
        <title>Elsinoe batatas strain:CRI-CJ2 Genome sequencing and assembly.</title>
        <authorList>
            <person name="Huang L."/>
        </authorList>
    </citation>
    <scope>NUCLEOTIDE SEQUENCE</scope>
    <source>
        <strain evidence="2">CRI-CJ2</strain>
    </source>
</reference>
<organism evidence="2 3">
    <name type="scientific">Elsinoe batatas</name>
    <dbReference type="NCBI Taxonomy" id="2601811"/>
    <lineage>
        <taxon>Eukaryota</taxon>
        <taxon>Fungi</taxon>
        <taxon>Dikarya</taxon>
        <taxon>Ascomycota</taxon>
        <taxon>Pezizomycotina</taxon>
        <taxon>Dothideomycetes</taxon>
        <taxon>Dothideomycetidae</taxon>
        <taxon>Myriangiales</taxon>
        <taxon>Elsinoaceae</taxon>
        <taxon>Elsinoe</taxon>
    </lineage>
</organism>